<proteinExistence type="predicted"/>
<name>A0A0R3Q2N8_ANGCS</name>
<evidence type="ECO:0000256" key="1">
    <source>
        <dbReference type="SAM" id="MobiDB-lite"/>
    </source>
</evidence>
<dbReference type="OrthoDB" id="5870432at2759"/>
<evidence type="ECO:0000313" key="3">
    <source>
        <dbReference type="Proteomes" id="UP000267027"/>
    </source>
</evidence>
<organism evidence="4">
    <name type="scientific">Angiostrongylus costaricensis</name>
    <name type="common">Nematode worm</name>
    <dbReference type="NCBI Taxonomy" id="334426"/>
    <lineage>
        <taxon>Eukaryota</taxon>
        <taxon>Metazoa</taxon>
        <taxon>Ecdysozoa</taxon>
        <taxon>Nematoda</taxon>
        <taxon>Chromadorea</taxon>
        <taxon>Rhabditida</taxon>
        <taxon>Rhabditina</taxon>
        <taxon>Rhabditomorpha</taxon>
        <taxon>Strongyloidea</taxon>
        <taxon>Metastrongylidae</taxon>
        <taxon>Angiostrongylus</taxon>
    </lineage>
</organism>
<reference evidence="2 3" key="2">
    <citation type="submission" date="2018-11" db="EMBL/GenBank/DDBJ databases">
        <authorList>
            <consortium name="Pathogen Informatics"/>
        </authorList>
    </citation>
    <scope>NUCLEOTIDE SEQUENCE [LARGE SCALE GENOMIC DNA]</scope>
    <source>
        <strain evidence="2 3">Costa Rica</strain>
    </source>
</reference>
<feature type="region of interest" description="Disordered" evidence="1">
    <location>
        <begin position="171"/>
        <end position="210"/>
    </location>
</feature>
<accession>A0A0R3Q2N8</accession>
<evidence type="ECO:0000313" key="2">
    <source>
        <dbReference type="EMBL" id="VDM64922.1"/>
    </source>
</evidence>
<dbReference type="WBParaSite" id="ACOC_0001333601-mRNA-1">
    <property type="protein sequence ID" value="ACOC_0001333601-mRNA-1"/>
    <property type="gene ID" value="ACOC_0001333601"/>
</dbReference>
<gene>
    <name evidence="2" type="ORF">ACOC_LOCUS13337</name>
</gene>
<reference evidence="4" key="1">
    <citation type="submission" date="2017-02" db="UniProtKB">
        <authorList>
            <consortium name="WormBaseParasite"/>
        </authorList>
    </citation>
    <scope>IDENTIFICATION</scope>
</reference>
<feature type="compositionally biased region" description="Basic and acidic residues" evidence="1">
    <location>
        <begin position="171"/>
        <end position="186"/>
    </location>
</feature>
<sequence length="356" mass="40111">MALPIIERTTLRLRTFGSEEAREKPSNKVSLKAWDADGHPFSMHLFTHDKLVKPLVIPTVPKKDVDFIRQRNLPVYLSKNELKVKPTILLGSDQLWSLVRNDQRHVTLPSGLHLLPTRLGHLITGSASNPSQSAREPANGKTNTGRTLNVKKGKRNPVKFARIEEHINSETLMHSERIPIHETNKEKKGKKRNEENLEQTTGHQDVIHSQTDCSSLETQLSEISVLDDNWEMFCALEAAGAEEYTNFESNDTSTFNALMQENISKHLNSFEIMKPGGAPHSESLANRILAEDTSTEATSAYVVADMEWQSCTPKATLTSLNNGPGFPQRLRKKPPWRDKRSTTMSFDRHEFSEAKG</sequence>
<feature type="compositionally biased region" description="Basic and acidic residues" evidence="1">
    <location>
        <begin position="335"/>
        <end position="356"/>
    </location>
</feature>
<feature type="region of interest" description="Disordered" evidence="1">
    <location>
        <begin position="315"/>
        <end position="356"/>
    </location>
</feature>
<dbReference type="Proteomes" id="UP000267027">
    <property type="component" value="Unassembled WGS sequence"/>
</dbReference>
<dbReference type="EMBL" id="UYYA01005854">
    <property type="protein sequence ID" value="VDM64922.1"/>
    <property type="molecule type" value="Genomic_DNA"/>
</dbReference>
<evidence type="ECO:0000313" key="4">
    <source>
        <dbReference type="WBParaSite" id="ACOC_0001333601-mRNA-1"/>
    </source>
</evidence>
<feature type="compositionally biased region" description="Polar residues" evidence="1">
    <location>
        <begin position="199"/>
        <end position="210"/>
    </location>
</feature>
<feature type="region of interest" description="Disordered" evidence="1">
    <location>
        <begin position="124"/>
        <end position="155"/>
    </location>
</feature>
<dbReference type="AlphaFoldDB" id="A0A0R3Q2N8"/>
<feature type="compositionally biased region" description="Polar residues" evidence="1">
    <location>
        <begin position="125"/>
        <end position="147"/>
    </location>
</feature>
<protein>
    <submittedName>
        <fullName evidence="4">Anaphase-promoting complex subunit 13</fullName>
    </submittedName>
</protein>
<keyword evidence="3" id="KW-1185">Reference proteome</keyword>